<evidence type="ECO:0000313" key="2">
    <source>
        <dbReference type="Proteomes" id="UP000630660"/>
    </source>
</evidence>
<dbReference type="GO" id="GO:0008168">
    <property type="term" value="F:methyltransferase activity"/>
    <property type="evidence" value="ECO:0007669"/>
    <property type="project" value="UniProtKB-KW"/>
</dbReference>
<keyword evidence="1" id="KW-0489">Methyltransferase</keyword>
<name>A0A9D5KBJ8_UNCW3</name>
<dbReference type="InterPro" id="IPR029063">
    <property type="entry name" value="SAM-dependent_MTases_sf"/>
</dbReference>
<feature type="non-terminal residue" evidence="1">
    <location>
        <position position="64"/>
    </location>
</feature>
<protein>
    <submittedName>
        <fullName evidence="1">2-heptaprenyl-1,4-naphthoquinone methyltransferase</fullName>
    </submittedName>
</protein>
<comment type="caution">
    <text evidence="1">The sequence shown here is derived from an EMBL/GenBank/DDBJ whole genome shotgun (WGS) entry which is preliminary data.</text>
</comment>
<gene>
    <name evidence="1" type="ORF">GF359_08035</name>
</gene>
<dbReference type="AlphaFoldDB" id="A0A9D5KBJ8"/>
<accession>A0A9D5KBJ8</accession>
<proteinExistence type="predicted"/>
<dbReference type="GO" id="GO:0032259">
    <property type="term" value="P:methylation"/>
    <property type="evidence" value="ECO:0007669"/>
    <property type="project" value="UniProtKB-KW"/>
</dbReference>
<dbReference type="Gene3D" id="3.40.50.150">
    <property type="entry name" value="Vaccinia Virus protein VP39"/>
    <property type="match status" value="1"/>
</dbReference>
<keyword evidence="1" id="KW-0808">Transferase</keyword>
<dbReference type="EMBL" id="WJKJ01000266">
    <property type="protein sequence ID" value="MBD3365149.1"/>
    <property type="molecule type" value="Genomic_DNA"/>
</dbReference>
<organism evidence="1 2">
    <name type="scientific">candidate division WOR-3 bacterium</name>
    <dbReference type="NCBI Taxonomy" id="2052148"/>
    <lineage>
        <taxon>Bacteria</taxon>
        <taxon>Bacteria division WOR-3</taxon>
    </lineage>
</organism>
<reference evidence="1" key="1">
    <citation type="submission" date="2019-11" db="EMBL/GenBank/DDBJ databases">
        <title>Microbial mats filling the niche in hypersaline microbial mats.</title>
        <authorList>
            <person name="Wong H.L."/>
            <person name="Macleod F.I."/>
            <person name="White R.A. III"/>
            <person name="Burns B.P."/>
        </authorList>
    </citation>
    <scope>NUCLEOTIDE SEQUENCE</scope>
    <source>
        <strain evidence="1">Bin_327</strain>
    </source>
</reference>
<dbReference type="SUPFAM" id="SSF53335">
    <property type="entry name" value="S-adenosyl-L-methionine-dependent methyltransferases"/>
    <property type="match status" value="1"/>
</dbReference>
<sequence>MVESTSIKYPFKQTRLSYNRMSRFYDILAGTSEKKLIRKGVEKLEIQSGEKVLDIGCGTGTALM</sequence>
<evidence type="ECO:0000313" key="1">
    <source>
        <dbReference type="EMBL" id="MBD3365149.1"/>
    </source>
</evidence>
<dbReference type="Proteomes" id="UP000630660">
    <property type="component" value="Unassembled WGS sequence"/>
</dbReference>